<dbReference type="SUPFAM" id="SSF52540">
    <property type="entry name" value="P-loop containing nucleoside triphosphate hydrolases"/>
    <property type="match status" value="1"/>
</dbReference>
<dbReference type="InterPro" id="IPR003439">
    <property type="entry name" value="ABC_transporter-like_ATP-bd"/>
</dbReference>
<evidence type="ECO:0000256" key="2">
    <source>
        <dbReference type="ARBA" id="ARBA00022448"/>
    </source>
</evidence>
<dbReference type="AlphaFoldDB" id="A0A074JHB7"/>
<dbReference type="Pfam" id="PF00005">
    <property type="entry name" value="ABC_tran"/>
    <property type="match status" value="1"/>
</dbReference>
<evidence type="ECO:0000256" key="4">
    <source>
        <dbReference type="ARBA" id="ARBA00022840"/>
    </source>
</evidence>
<reference evidence="6 7" key="1">
    <citation type="submission" date="2014-04" db="EMBL/GenBank/DDBJ databases">
        <title>Variable characteristics of bacteriocin-producing Streptococcus salivarius strains isolated from Malaysian subjects.</title>
        <authorList>
            <person name="Philip K."/>
            <person name="Barbour A."/>
        </authorList>
    </citation>
    <scope>NUCLEOTIDE SEQUENCE [LARGE SCALE GENOMIC DNA]</scope>
    <source>
        <strain evidence="6 7">NU10</strain>
    </source>
</reference>
<evidence type="ECO:0000256" key="1">
    <source>
        <dbReference type="ARBA" id="ARBA00005417"/>
    </source>
</evidence>
<dbReference type="GO" id="GO:0005524">
    <property type="term" value="F:ATP binding"/>
    <property type="evidence" value="ECO:0007669"/>
    <property type="project" value="UniProtKB-KW"/>
</dbReference>
<proteinExistence type="inferred from homology"/>
<dbReference type="InterPro" id="IPR027417">
    <property type="entry name" value="P-loop_NTPase"/>
</dbReference>
<evidence type="ECO:0000259" key="5">
    <source>
        <dbReference type="PROSITE" id="PS50893"/>
    </source>
</evidence>
<sequence>MTNKIEIRDVTKTLKEGDILKNVSFTAEEGEVTAFLGPNGAGKSSTLRILLGLDRASSGTALIGGKKYCDIERPLLTVGASFDGVGAPSDRTVFQHLKIAAASNGIDYSRISEVLSITDIEHKRNSKIGNLSLGEGQRLGIATALLGNPQYLILDEPTNGLDPSGIRWFRNFIREQANTGKTVLLSSHILSEVEAVTDRVVFIDKGSIIASGTLRNILNGFDNLEDVFFHLTGGGYDE</sequence>
<dbReference type="GO" id="GO:0016887">
    <property type="term" value="F:ATP hydrolysis activity"/>
    <property type="evidence" value="ECO:0007669"/>
    <property type="project" value="InterPro"/>
</dbReference>
<comment type="caution">
    <text evidence="6">The sequence shown here is derived from an EMBL/GenBank/DDBJ whole genome shotgun (WGS) entry which is preliminary data.</text>
</comment>
<evidence type="ECO:0000313" key="7">
    <source>
        <dbReference type="Proteomes" id="UP000027855"/>
    </source>
</evidence>
<dbReference type="Proteomes" id="UP000027855">
    <property type="component" value="Unassembled WGS sequence"/>
</dbReference>
<accession>A0A074JHB7</accession>
<keyword evidence="3" id="KW-0547">Nucleotide-binding</keyword>
<dbReference type="Gene3D" id="3.40.50.300">
    <property type="entry name" value="P-loop containing nucleotide triphosphate hydrolases"/>
    <property type="match status" value="1"/>
</dbReference>
<evidence type="ECO:0000313" key="6">
    <source>
        <dbReference type="EMBL" id="KEO45439.1"/>
    </source>
</evidence>
<keyword evidence="2" id="KW-0813">Transport</keyword>
<dbReference type="RefSeq" id="WP_037601752.1">
    <property type="nucleotide sequence ID" value="NZ_JJMS01000003.1"/>
</dbReference>
<dbReference type="EMBL" id="JJMT01000011">
    <property type="protein sequence ID" value="KEO45439.1"/>
    <property type="molecule type" value="Genomic_DNA"/>
</dbReference>
<dbReference type="PANTHER" id="PTHR43335:SF4">
    <property type="entry name" value="ABC TRANSPORTER, ATP-BINDING PROTEIN"/>
    <property type="match status" value="1"/>
</dbReference>
<evidence type="ECO:0000256" key="3">
    <source>
        <dbReference type="ARBA" id="ARBA00022741"/>
    </source>
</evidence>
<dbReference type="InterPro" id="IPR003593">
    <property type="entry name" value="AAA+_ATPase"/>
</dbReference>
<feature type="domain" description="ABC transporter" evidence="5">
    <location>
        <begin position="5"/>
        <end position="230"/>
    </location>
</feature>
<dbReference type="PANTHER" id="PTHR43335">
    <property type="entry name" value="ABC TRANSPORTER, ATP-BINDING PROTEIN"/>
    <property type="match status" value="1"/>
</dbReference>
<keyword evidence="4" id="KW-0067">ATP-binding</keyword>
<dbReference type="PROSITE" id="PS50893">
    <property type="entry name" value="ABC_TRANSPORTER_2"/>
    <property type="match status" value="1"/>
</dbReference>
<organism evidence="6 7">
    <name type="scientific">Streptococcus salivarius</name>
    <dbReference type="NCBI Taxonomy" id="1304"/>
    <lineage>
        <taxon>Bacteria</taxon>
        <taxon>Bacillati</taxon>
        <taxon>Bacillota</taxon>
        <taxon>Bacilli</taxon>
        <taxon>Lactobacillales</taxon>
        <taxon>Streptococcaceae</taxon>
        <taxon>Streptococcus</taxon>
    </lineage>
</organism>
<gene>
    <name evidence="6" type="ORF">DL07_01850</name>
</gene>
<dbReference type="SMART" id="SM00382">
    <property type="entry name" value="AAA"/>
    <property type="match status" value="1"/>
</dbReference>
<protein>
    <submittedName>
        <fullName evidence="6">ABC transporter</fullName>
    </submittedName>
</protein>
<name>A0A074JHB7_STRSL</name>
<comment type="similarity">
    <text evidence="1">Belongs to the ABC transporter superfamily.</text>
</comment>